<feature type="transmembrane region" description="Helical" evidence="8">
    <location>
        <begin position="49"/>
        <end position="69"/>
    </location>
</feature>
<evidence type="ECO:0000256" key="7">
    <source>
        <dbReference type="ARBA" id="ARBA00023136"/>
    </source>
</evidence>
<evidence type="ECO:0000256" key="4">
    <source>
        <dbReference type="ARBA" id="ARBA00022475"/>
    </source>
</evidence>
<organism evidence="9">
    <name type="scientific">metagenome</name>
    <dbReference type="NCBI Taxonomy" id="256318"/>
    <lineage>
        <taxon>unclassified sequences</taxon>
        <taxon>metagenomes</taxon>
    </lineage>
</organism>
<dbReference type="InterPro" id="IPR011606">
    <property type="entry name" value="Brnchd-chn_aa_trnsp_permease"/>
</dbReference>
<name>A0A2P2BZM2_9ZZZZ</name>
<feature type="transmembrane region" description="Helical" evidence="8">
    <location>
        <begin position="189"/>
        <end position="209"/>
    </location>
</feature>
<evidence type="ECO:0000256" key="2">
    <source>
        <dbReference type="ARBA" id="ARBA00010735"/>
    </source>
</evidence>
<dbReference type="AlphaFoldDB" id="A0A2P2BZM2"/>
<evidence type="ECO:0000256" key="3">
    <source>
        <dbReference type="ARBA" id="ARBA00022448"/>
    </source>
</evidence>
<dbReference type="PANTHER" id="PTHR34979">
    <property type="entry name" value="INNER MEMBRANE PROTEIN YGAZ"/>
    <property type="match status" value="1"/>
</dbReference>
<evidence type="ECO:0000256" key="5">
    <source>
        <dbReference type="ARBA" id="ARBA00022692"/>
    </source>
</evidence>
<dbReference type="PANTHER" id="PTHR34979:SF1">
    <property type="entry name" value="INNER MEMBRANE PROTEIN YGAZ"/>
    <property type="match status" value="1"/>
</dbReference>
<feature type="transmembrane region" description="Helical" evidence="8">
    <location>
        <begin position="221"/>
        <end position="251"/>
    </location>
</feature>
<comment type="similarity">
    <text evidence="2">Belongs to the AzlC family.</text>
</comment>
<sequence>MNPLNYLVTQSQRQEVARAASHPSRLMAHEHRLAQRSAHSPDVVSGARAVLPAVVAFAPLALMVGAAVATSDNRLAAWLSTWTIHGGAAQLVTLDAVSHQSSWIAAATAGLLIQARLSAYSTAMSADWRSAPLGLRVVAGLVLSDAPWALAQSRTTGRRGFYLGAGLTLFLAWPAMVTLGAGIGQVVAGIPAADLVPALVLGCTVVTQLRQRPMLVAASAAALSAVLTLATSPGVALVVAAVVGTAAAALLTDRPSVSECAEAVAS</sequence>
<keyword evidence="6 8" id="KW-1133">Transmembrane helix</keyword>
<accession>A0A2P2BZM2</accession>
<keyword evidence="3" id="KW-0813">Transport</keyword>
<keyword evidence="7 8" id="KW-0472">Membrane</keyword>
<comment type="subcellular location">
    <subcellularLocation>
        <location evidence="1">Cell membrane</location>
        <topology evidence="1">Multi-pass membrane protein</topology>
    </subcellularLocation>
</comment>
<evidence type="ECO:0000256" key="6">
    <source>
        <dbReference type="ARBA" id="ARBA00022989"/>
    </source>
</evidence>
<dbReference type="GO" id="GO:0005886">
    <property type="term" value="C:plasma membrane"/>
    <property type="evidence" value="ECO:0007669"/>
    <property type="project" value="UniProtKB-SubCell"/>
</dbReference>
<evidence type="ECO:0000313" key="9">
    <source>
        <dbReference type="EMBL" id="CUR55223.1"/>
    </source>
</evidence>
<dbReference type="Pfam" id="PF03591">
    <property type="entry name" value="AzlC"/>
    <property type="match status" value="1"/>
</dbReference>
<keyword evidence="4" id="KW-1003">Cell membrane</keyword>
<proteinExistence type="inferred from homology"/>
<reference evidence="9" key="1">
    <citation type="submission" date="2015-08" db="EMBL/GenBank/DDBJ databases">
        <authorList>
            <person name="Babu N.S."/>
            <person name="Beckwith C.J."/>
            <person name="Beseler K.G."/>
            <person name="Brison A."/>
            <person name="Carone J.V."/>
            <person name="Caskin T.P."/>
            <person name="Diamond M."/>
            <person name="Durham M.E."/>
            <person name="Foxe J.M."/>
            <person name="Go M."/>
            <person name="Henderson B.A."/>
            <person name="Jones I.B."/>
            <person name="McGettigan J.A."/>
            <person name="Micheletti S.J."/>
            <person name="Nasrallah M.E."/>
            <person name="Ortiz D."/>
            <person name="Piller C.R."/>
            <person name="Privatt S.R."/>
            <person name="Schneider S.L."/>
            <person name="Sharp S."/>
            <person name="Smith T.C."/>
            <person name="Stanton J.D."/>
            <person name="Ullery H.E."/>
            <person name="Wilson R.J."/>
            <person name="Serrano M.G."/>
            <person name="Buck G."/>
            <person name="Lee V."/>
            <person name="Wang Y."/>
            <person name="Carvalho R."/>
            <person name="Voegtly L."/>
            <person name="Shi R."/>
            <person name="Duckworth R."/>
            <person name="Johnson A."/>
            <person name="Loviza R."/>
            <person name="Walstead R."/>
            <person name="Shah Z."/>
            <person name="Kiflezghi M."/>
            <person name="Wade K."/>
            <person name="Ball S.L."/>
            <person name="Bradley K.W."/>
            <person name="Asai D.J."/>
            <person name="Bowman C.A."/>
            <person name="Russell D.A."/>
            <person name="Pope W.H."/>
            <person name="Jacobs-Sera D."/>
            <person name="Hendrix R.W."/>
            <person name="Hatfull G.F."/>
        </authorList>
    </citation>
    <scope>NUCLEOTIDE SEQUENCE</scope>
</reference>
<dbReference type="EMBL" id="CZKA01000016">
    <property type="protein sequence ID" value="CUR55223.1"/>
    <property type="molecule type" value="Genomic_DNA"/>
</dbReference>
<dbReference type="GO" id="GO:1903785">
    <property type="term" value="P:L-valine transmembrane transport"/>
    <property type="evidence" value="ECO:0007669"/>
    <property type="project" value="TreeGrafter"/>
</dbReference>
<gene>
    <name evidence="9" type="ORF">NOCA2230143</name>
</gene>
<evidence type="ECO:0000256" key="8">
    <source>
        <dbReference type="SAM" id="Phobius"/>
    </source>
</evidence>
<evidence type="ECO:0000256" key="1">
    <source>
        <dbReference type="ARBA" id="ARBA00004651"/>
    </source>
</evidence>
<evidence type="ECO:0008006" key="10">
    <source>
        <dbReference type="Google" id="ProtNLM"/>
    </source>
</evidence>
<feature type="transmembrane region" description="Helical" evidence="8">
    <location>
        <begin position="161"/>
        <end position="183"/>
    </location>
</feature>
<protein>
    <recommendedName>
        <fullName evidence="10">AzlC family protein</fullName>
    </recommendedName>
</protein>
<keyword evidence="5 8" id="KW-0812">Transmembrane</keyword>